<gene>
    <name evidence="1" type="ORF">S03H2_59745</name>
</gene>
<proteinExistence type="predicted"/>
<name>X1JT65_9ZZZZ</name>
<feature type="non-terminal residue" evidence="1">
    <location>
        <position position="1"/>
    </location>
</feature>
<evidence type="ECO:0000313" key="1">
    <source>
        <dbReference type="EMBL" id="GAH84605.1"/>
    </source>
</evidence>
<dbReference type="AlphaFoldDB" id="X1JT65"/>
<protein>
    <submittedName>
        <fullName evidence="1">Uncharacterized protein</fullName>
    </submittedName>
</protein>
<organism evidence="1">
    <name type="scientific">marine sediment metagenome</name>
    <dbReference type="NCBI Taxonomy" id="412755"/>
    <lineage>
        <taxon>unclassified sequences</taxon>
        <taxon>metagenomes</taxon>
        <taxon>ecological metagenomes</taxon>
    </lineage>
</organism>
<sequence length="45" mass="4867">HTLSLEELHIGEEVAVVAEWAEHALELDPVGTVFALVVALGFLIK</sequence>
<accession>X1JT65</accession>
<comment type="caution">
    <text evidence="1">The sequence shown here is derived from an EMBL/GenBank/DDBJ whole genome shotgun (WGS) entry which is preliminary data.</text>
</comment>
<reference evidence="1" key="1">
    <citation type="journal article" date="2014" name="Front. Microbiol.">
        <title>High frequency of phylogenetically diverse reductive dehalogenase-homologous genes in deep subseafloor sedimentary metagenomes.</title>
        <authorList>
            <person name="Kawai M."/>
            <person name="Futagami T."/>
            <person name="Toyoda A."/>
            <person name="Takaki Y."/>
            <person name="Nishi S."/>
            <person name="Hori S."/>
            <person name="Arai W."/>
            <person name="Tsubouchi T."/>
            <person name="Morono Y."/>
            <person name="Uchiyama I."/>
            <person name="Ito T."/>
            <person name="Fujiyama A."/>
            <person name="Inagaki F."/>
            <person name="Takami H."/>
        </authorList>
    </citation>
    <scope>NUCLEOTIDE SEQUENCE</scope>
    <source>
        <strain evidence="1">Expedition CK06-06</strain>
    </source>
</reference>
<dbReference type="EMBL" id="BARU01038430">
    <property type="protein sequence ID" value="GAH84605.1"/>
    <property type="molecule type" value="Genomic_DNA"/>
</dbReference>